<organism evidence="2 3">
    <name type="scientific">Roridomyces roridus</name>
    <dbReference type="NCBI Taxonomy" id="1738132"/>
    <lineage>
        <taxon>Eukaryota</taxon>
        <taxon>Fungi</taxon>
        <taxon>Dikarya</taxon>
        <taxon>Basidiomycota</taxon>
        <taxon>Agaricomycotina</taxon>
        <taxon>Agaricomycetes</taxon>
        <taxon>Agaricomycetidae</taxon>
        <taxon>Agaricales</taxon>
        <taxon>Marasmiineae</taxon>
        <taxon>Mycenaceae</taxon>
        <taxon>Roridomyces</taxon>
    </lineage>
</organism>
<dbReference type="Proteomes" id="UP001221142">
    <property type="component" value="Unassembled WGS sequence"/>
</dbReference>
<keyword evidence="3" id="KW-1185">Reference proteome</keyword>
<feature type="region of interest" description="Disordered" evidence="1">
    <location>
        <begin position="1"/>
        <end position="20"/>
    </location>
</feature>
<reference evidence="2" key="1">
    <citation type="submission" date="2023-03" db="EMBL/GenBank/DDBJ databases">
        <title>Massive genome expansion in bonnet fungi (Mycena s.s.) driven by repeated elements and novel gene families across ecological guilds.</title>
        <authorList>
            <consortium name="Lawrence Berkeley National Laboratory"/>
            <person name="Harder C.B."/>
            <person name="Miyauchi S."/>
            <person name="Viragh M."/>
            <person name="Kuo A."/>
            <person name="Thoen E."/>
            <person name="Andreopoulos B."/>
            <person name="Lu D."/>
            <person name="Skrede I."/>
            <person name="Drula E."/>
            <person name="Henrissat B."/>
            <person name="Morin E."/>
            <person name="Kohler A."/>
            <person name="Barry K."/>
            <person name="LaButti K."/>
            <person name="Morin E."/>
            <person name="Salamov A."/>
            <person name="Lipzen A."/>
            <person name="Mereny Z."/>
            <person name="Hegedus B."/>
            <person name="Baldrian P."/>
            <person name="Stursova M."/>
            <person name="Weitz H."/>
            <person name="Taylor A."/>
            <person name="Grigoriev I.V."/>
            <person name="Nagy L.G."/>
            <person name="Martin F."/>
            <person name="Kauserud H."/>
        </authorList>
    </citation>
    <scope>NUCLEOTIDE SEQUENCE</scope>
    <source>
        <strain evidence="2">9284</strain>
    </source>
</reference>
<accession>A0AAD7B663</accession>
<name>A0AAD7B663_9AGAR</name>
<evidence type="ECO:0000313" key="3">
    <source>
        <dbReference type="Proteomes" id="UP001221142"/>
    </source>
</evidence>
<protein>
    <submittedName>
        <fullName evidence="2">Uncharacterized protein</fullName>
    </submittedName>
</protein>
<dbReference type="AlphaFoldDB" id="A0AAD7B663"/>
<sequence>MPPQAPKRWSNNDSRQPDDSGEPAVCVFVHLHLNYRTNVLKLFFTDLRALIQEIQLILPPAIDTVLPITSLIDNCGLDLFW</sequence>
<evidence type="ECO:0000313" key="2">
    <source>
        <dbReference type="EMBL" id="KAJ7611221.1"/>
    </source>
</evidence>
<dbReference type="EMBL" id="JARKIF010000033">
    <property type="protein sequence ID" value="KAJ7611221.1"/>
    <property type="molecule type" value="Genomic_DNA"/>
</dbReference>
<evidence type="ECO:0000256" key="1">
    <source>
        <dbReference type="SAM" id="MobiDB-lite"/>
    </source>
</evidence>
<gene>
    <name evidence="2" type="ORF">FB45DRAFT_1037556</name>
</gene>
<comment type="caution">
    <text evidence="2">The sequence shown here is derived from an EMBL/GenBank/DDBJ whole genome shotgun (WGS) entry which is preliminary data.</text>
</comment>
<proteinExistence type="predicted"/>